<name>A0ABW0GYI9_9HYPH</name>
<dbReference type="InterPro" id="IPR006059">
    <property type="entry name" value="SBP"/>
</dbReference>
<dbReference type="PANTHER" id="PTHR43649">
    <property type="entry name" value="ARABINOSE-BINDING PROTEIN-RELATED"/>
    <property type="match status" value="1"/>
</dbReference>
<comment type="subcellular location">
    <subcellularLocation>
        <location evidence="1">Periplasm</location>
    </subcellularLocation>
</comment>
<keyword evidence="6" id="KW-0472">Membrane</keyword>
<evidence type="ECO:0000256" key="1">
    <source>
        <dbReference type="ARBA" id="ARBA00004418"/>
    </source>
</evidence>
<keyword evidence="11" id="KW-1185">Reference proteome</keyword>
<evidence type="ECO:0000256" key="7">
    <source>
        <dbReference type="ARBA" id="ARBA00023139"/>
    </source>
</evidence>
<dbReference type="Gene3D" id="3.40.190.10">
    <property type="entry name" value="Periplasmic binding protein-like II"/>
    <property type="match status" value="2"/>
</dbReference>
<reference evidence="11" key="1">
    <citation type="journal article" date="2019" name="Int. J. Syst. Evol. Microbiol.">
        <title>The Global Catalogue of Microorganisms (GCM) 10K type strain sequencing project: providing services to taxonomists for standard genome sequencing and annotation.</title>
        <authorList>
            <consortium name="The Broad Institute Genomics Platform"/>
            <consortium name="The Broad Institute Genome Sequencing Center for Infectious Disease"/>
            <person name="Wu L."/>
            <person name="Ma J."/>
        </authorList>
    </citation>
    <scope>NUCLEOTIDE SEQUENCE [LARGE SCALE GENOMIC DNA]</scope>
    <source>
        <strain evidence="11">CGMCC 4.1415</strain>
    </source>
</reference>
<dbReference type="Proteomes" id="UP001596016">
    <property type="component" value="Unassembled WGS sequence"/>
</dbReference>
<evidence type="ECO:0000256" key="4">
    <source>
        <dbReference type="ARBA" id="ARBA00022729"/>
    </source>
</evidence>
<dbReference type="RefSeq" id="WP_378229074.1">
    <property type="nucleotide sequence ID" value="NZ_JBHSLL010000025.1"/>
</dbReference>
<organism evidence="10 11">
    <name type="scientific">Aquamicrobium segne</name>
    <dbReference type="NCBI Taxonomy" id="469547"/>
    <lineage>
        <taxon>Bacteria</taxon>
        <taxon>Pseudomonadati</taxon>
        <taxon>Pseudomonadota</taxon>
        <taxon>Alphaproteobacteria</taxon>
        <taxon>Hyphomicrobiales</taxon>
        <taxon>Phyllobacteriaceae</taxon>
        <taxon>Aquamicrobium</taxon>
    </lineage>
</organism>
<evidence type="ECO:0000256" key="3">
    <source>
        <dbReference type="ARBA" id="ARBA00022475"/>
    </source>
</evidence>
<dbReference type="InterPro" id="IPR050490">
    <property type="entry name" value="Bact_solute-bd_prot1"/>
</dbReference>
<evidence type="ECO:0000256" key="8">
    <source>
        <dbReference type="ARBA" id="ARBA00023288"/>
    </source>
</evidence>
<feature type="chain" id="PRO_5046792379" evidence="9">
    <location>
        <begin position="29"/>
        <end position="470"/>
    </location>
</feature>
<evidence type="ECO:0000256" key="9">
    <source>
        <dbReference type="SAM" id="SignalP"/>
    </source>
</evidence>
<keyword evidence="8" id="KW-0449">Lipoprotein</keyword>
<sequence>MRFLSKYHSMAMATTMFSVLLGTSGLSAEEFNYAEAAKPYAGVTITVLDEVTPMQEALAKVVPEFSKETGIIVNYELMSHLDVINKGQADMLSRGGAYDGVMLHGAQMGPMLDAEAIRSIDDFVADPKLSNPDLDLDDLIQRPFQTLAFFKDKQYGFINWNYNQVYWARADLLNHAGEKAAFKEKYGYDLGPAQTLEQMRDISEFFTRKRGEELMGEPLTEDFYGVVLDGLKGVTSLWLYIGSILRNFGGDIVDAEGKPAFNTQEVVDSLAYWAELWKYSPPGTAEYSIIDVPTVMGNGIAAQTLAFSDFVLGVDKPGGSSLHGSFVYDAPPVKEGMDPSRYSADGEPSMIVITQGSKNPEATFLFLQWLIEKKQQSALFEAGQGGVPIRESSWAELKDMDGVNTSLLDAMALSLTRVDSKPLIPNYFQVMDVLAEIVQQVGLGTVSPEEGAAQGQAALERLCGDVCLLQ</sequence>
<keyword evidence="4 9" id="KW-0732">Signal</keyword>
<comment type="caution">
    <text evidence="10">The sequence shown here is derived from an EMBL/GenBank/DDBJ whole genome shotgun (WGS) entry which is preliminary data.</text>
</comment>
<proteinExistence type="inferred from homology"/>
<evidence type="ECO:0000313" key="11">
    <source>
        <dbReference type="Proteomes" id="UP001596016"/>
    </source>
</evidence>
<accession>A0ABW0GYI9</accession>
<gene>
    <name evidence="10" type="ORF">ACFPLB_09315</name>
</gene>
<comment type="similarity">
    <text evidence="2">Belongs to the bacterial solute-binding protein 1 family.</text>
</comment>
<dbReference type="Pfam" id="PF01547">
    <property type="entry name" value="SBP_bac_1"/>
    <property type="match status" value="1"/>
</dbReference>
<evidence type="ECO:0000256" key="6">
    <source>
        <dbReference type="ARBA" id="ARBA00023136"/>
    </source>
</evidence>
<feature type="signal peptide" evidence="9">
    <location>
        <begin position="1"/>
        <end position="28"/>
    </location>
</feature>
<evidence type="ECO:0000256" key="5">
    <source>
        <dbReference type="ARBA" id="ARBA00022764"/>
    </source>
</evidence>
<evidence type="ECO:0000313" key="10">
    <source>
        <dbReference type="EMBL" id="MFC5386164.1"/>
    </source>
</evidence>
<keyword evidence="5" id="KW-0574">Periplasm</keyword>
<dbReference type="SUPFAM" id="SSF53850">
    <property type="entry name" value="Periplasmic binding protein-like II"/>
    <property type="match status" value="1"/>
</dbReference>
<keyword evidence="3" id="KW-1003">Cell membrane</keyword>
<dbReference type="PANTHER" id="PTHR43649:SF33">
    <property type="entry name" value="POLYGALACTURONAN_RHAMNOGALACTURONAN-BINDING PROTEIN YTCQ"/>
    <property type="match status" value="1"/>
</dbReference>
<keyword evidence="7" id="KW-0564">Palmitate</keyword>
<dbReference type="EMBL" id="JBHSLL010000025">
    <property type="protein sequence ID" value="MFC5386164.1"/>
    <property type="molecule type" value="Genomic_DNA"/>
</dbReference>
<protein>
    <submittedName>
        <fullName evidence="10">ABC transporter substrate-binding protein</fullName>
    </submittedName>
</protein>
<evidence type="ECO:0000256" key="2">
    <source>
        <dbReference type="ARBA" id="ARBA00008520"/>
    </source>
</evidence>